<feature type="domain" description="OmpA-like" evidence="6">
    <location>
        <begin position="125"/>
        <end position="243"/>
    </location>
</feature>
<feature type="chain" id="PRO_5045757390" evidence="5">
    <location>
        <begin position="22"/>
        <end position="249"/>
    </location>
</feature>
<sequence length="249" mass="26123">MGRRFALAASLALLASTPALAQDDKLEGVIVRSGDGQVVLQTGNTQQTVTLDSDTRIRSTAGALNVRKEDKAASDLLPGLPIKVQGTNNGGSFAADEIEFKQSDYRTAVQIRAGQAETREALAQTGEFDVRAEANVYFASGSSTINAEGKRSLNDLATQAQSIEGYAISVLGYADPTGDAAANQRLSSRRAQNVIDYLKQRPGIQPGRVIAASAMGEVDTGASATPTSNAEARRVTARVVTSKARLANP</sequence>
<evidence type="ECO:0000313" key="7">
    <source>
        <dbReference type="EMBL" id="MBT2134081.1"/>
    </source>
</evidence>
<evidence type="ECO:0000313" key="8">
    <source>
        <dbReference type="Proteomes" id="UP000811255"/>
    </source>
</evidence>
<dbReference type="EMBL" id="JAHFVK010000001">
    <property type="protein sequence ID" value="MBT2134081.1"/>
    <property type="molecule type" value="Genomic_DNA"/>
</dbReference>
<dbReference type="Gene3D" id="3.30.1330.60">
    <property type="entry name" value="OmpA-like domain"/>
    <property type="match status" value="1"/>
</dbReference>
<evidence type="ECO:0000256" key="5">
    <source>
        <dbReference type="SAM" id="SignalP"/>
    </source>
</evidence>
<feature type="signal peptide" evidence="5">
    <location>
        <begin position="1"/>
        <end position="21"/>
    </location>
</feature>
<comment type="caution">
    <text evidence="7">The sequence shown here is derived from an EMBL/GenBank/DDBJ whole genome shotgun (WGS) entry which is preliminary data.</text>
</comment>
<comment type="subcellular location">
    <subcellularLocation>
        <location evidence="1">Cell outer membrane</location>
    </subcellularLocation>
</comment>
<evidence type="ECO:0000256" key="1">
    <source>
        <dbReference type="ARBA" id="ARBA00004442"/>
    </source>
</evidence>
<name>A0ABS5W2V2_9SPHN</name>
<proteinExistence type="predicted"/>
<dbReference type="InterPro" id="IPR006665">
    <property type="entry name" value="OmpA-like"/>
</dbReference>
<dbReference type="Proteomes" id="UP000811255">
    <property type="component" value="Unassembled WGS sequence"/>
</dbReference>
<keyword evidence="3" id="KW-0998">Cell outer membrane</keyword>
<dbReference type="InterPro" id="IPR036737">
    <property type="entry name" value="OmpA-like_sf"/>
</dbReference>
<dbReference type="InterPro" id="IPR050330">
    <property type="entry name" value="Bact_OuterMem_StrucFunc"/>
</dbReference>
<dbReference type="SUPFAM" id="SSF103088">
    <property type="entry name" value="OmpA-like"/>
    <property type="match status" value="1"/>
</dbReference>
<evidence type="ECO:0000256" key="4">
    <source>
        <dbReference type="PROSITE-ProRule" id="PRU00473"/>
    </source>
</evidence>
<evidence type="ECO:0000259" key="6">
    <source>
        <dbReference type="PROSITE" id="PS51123"/>
    </source>
</evidence>
<organism evidence="7 8">
    <name type="scientific">Croceibacterium selenioxidans</name>
    <dbReference type="NCBI Taxonomy" id="2838833"/>
    <lineage>
        <taxon>Bacteria</taxon>
        <taxon>Pseudomonadati</taxon>
        <taxon>Pseudomonadota</taxon>
        <taxon>Alphaproteobacteria</taxon>
        <taxon>Sphingomonadales</taxon>
        <taxon>Erythrobacteraceae</taxon>
        <taxon>Croceibacterium</taxon>
    </lineage>
</organism>
<dbReference type="PANTHER" id="PTHR30329">
    <property type="entry name" value="STATOR ELEMENT OF FLAGELLAR MOTOR COMPLEX"/>
    <property type="match status" value="1"/>
</dbReference>
<keyword evidence="2 4" id="KW-0472">Membrane</keyword>
<gene>
    <name evidence="7" type="ORF">KK137_07015</name>
</gene>
<accession>A0ABS5W2V2</accession>
<dbReference type="CDD" id="cd07185">
    <property type="entry name" value="OmpA_C-like"/>
    <property type="match status" value="1"/>
</dbReference>
<dbReference type="InterPro" id="IPR006664">
    <property type="entry name" value="OMP_bac"/>
</dbReference>
<dbReference type="PANTHER" id="PTHR30329:SF21">
    <property type="entry name" value="LIPOPROTEIN YIAD-RELATED"/>
    <property type="match status" value="1"/>
</dbReference>
<dbReference type="RefSeq" id="WP_214535436.1">
    <property type="nucleotide sequence ID" value="NZ_JAHFVK010000001.1"/>
</dbReference>
<reference evidence="7 8" key="1">
    <citation type="submission" date="2021-05" db="EMBL/GenBank/DDBJ databases">
        <title>Croceibacterium sp. LX-88 genome sequence.</title>
        <authorList>
            <person name="Luo X."/>
        </authorList>
    </citation>
    <scope>NUCLEOTIDE SEQUENCE [LARGE SCALE GENOMIC DNA]</scope>
    <source>
        <strain evidence="7 8">LX-88</strain>
    </source>
</reference>
<evidence type="ECO:0000256" key="2">
    <source>
        <dbReference type="ARBA" id="ARBA00023136"/>
    </source>
</evidence>
<dbReference type="Pfam" id="PF00691">
    <property type="entry name" value="OmpA"/>
    <property type="match status" value="1"/>
</dbReference>
<dbReference type="PRINTS" id="PR01021">
    <property type="entry name" value="OMPADOMAIN"/>
</dbReference>
<evidence type="ECO:0000256" key="3">
    <source>
        <dbReference type="ARBA" id="ARBA00023237"/>
    </source>
</evidence>
<protein>
    <submittedName>
        <fullName evidence="7">OmpA family protein</fullName>
    </submittedName>
</protein>
<dbReference type="PROSITE" id="PS51123">
    <property type="entry name" value="OMPA_2"/>
    <property type="match status" value="1"/>
</dbReference>
<keyword evidence="8" id="KW-1185">Reference proteome</keyword>
<keyword evidence="5" id="KW-0732">Signal</keyword>